<keyword evidence="4" id="KW-1185">Reference proteome</keyword>
<feature type="transmembrane region" description="Helical" evidence="1">
    <location>
        <begin position="92"/>
        <end position="113"/>
    </location>
</feature>
<evidence type="ECO:0000313" key="3">
    <source>
        <dbReference type="EMBL" id="SFL28603.1"/>
    </source>
</evidence>
<feature type="transmembrane region" description="Helical" evidence="1">
    <location>
        <begin position="125"/>
        <end position="151"/>
    </location>
</feature>
<keyword evidence="1" id="KW-1133">Transmembrane helix</keyword>
<reference evidence="4" key="1">
    <citation type="submission" date="2016-10" db="EMBL/GenBank/DDBJ databases">
        <authorList>
            <person name="Varghese N."/>
            <person name="Submissions S."/>
        </authorList>
    </citation>
    <scope>NUCLEOTIDE SEQUENCE [LARGE SCALE GENOMIC DNA]</scope>
    <source>
        <strain evidence="4">CGMCC 1.7738</strain>
    </source>
</reference>
<keyword evidence="1" id="KW-0472">Membrane</keyword>
<proteinExistence type="predicted"/>
<dbReference type="Pfam" id="PF04982">
    <property type="entry name" value="TM_HPP"/>
    <property type="match status" value="1"/>
</dbReference>
<dbReference type="STRING" id="553466.SAMN04487950_3255"/>
<evidence type="ECO:0000259" key="2">
    <source>
        <dbReference type="Pfam" id="PF04982"/>
    </source>
</evidence>
<feature type="transmembrane region" description="Helical" evidence="1">
    <location>
        <begin position="58"/>
        <end position="80"/>
    </location>
</feature>
<name>A0A1I4GGC7_9EURY</name>
<keyword evidence="1" id="KW-0812">Transmembrane</keyword>
<dbReference type="InterPro" id="IPR058581">
    <property type="entry name" value="TM_HPP"/>
</dbReference>
<sequence length="156" mass="15439">MRARNAVSLGLQTGVLVLVAGATAVATGSPFLFPSLGPSAYALVTAPDAETTEPHRVVGGHAIGVVAGLLSYHLLARGLLVTDLPPAGSLDLTRLAMSGVVAVVATTTGMVATDLRHAPACATTLIVALGLLSTPWEGVTVVAAVTVLVAVDAAGP</sequence>
<evidence type="ECO:0000313" key="4">
    <source>
        <dbReference type="Proteomes" id="UP000199607"/>
    </source>
</evidence>
<protein>
    <submittedName>
        <fullName evidence="3">HPP family protein</fullName>
    </submittedName>
</protein>
<evidence type="ECO:0000256" key="1">
    <source>
        <dbReference type="SAM" id="Phobius"/>
    </source>
</evidence>
<dbReference type="Proteomes" id="UP000199607">
    <property type="component" value="Unassembled WGS sequence"/>
</dbReference>
<dbReference type="RefSeq" id="WP_009367039.1">
    <property type="nucleotide sequence ID" value="NZ_FOTC01000003.1"/>
</dbReference>
<gene>
    <name evidence="3" type="ORF">SAMN04487950_3255</name>
</gene>
<feature type="domain" description="HPP transmembrane region" evidence="2">
    <location>
        <begin position="9"/>
        <end position="150"/>
    </location>
</feature>
<accession>A0A1I4GGC7</accession>
<dbReference type="EMBL" id="FOTC01000003">
    <property type="protein sequence ID" value="SFL28603.1"/>
    <property type="molecule type" value="Genomic_DNA"/>
</dbReference>
<organism evidence="3 4">
    <name type="scientific">Halogranum rubrum</name>
    <dbReference type="NCBI Taxonomy" id="553466"/>
    <lineage>
        <taxon>Archaea</taxon>
        <taxon>Methanobacteriati</taxon>
        <taxon>Methanobacteriota</taxon>
        <taxon>Stenosarchaea group</taxon>
        <taxon>Halobacteria</taxon>
        <taxon>Halobacteriales</taxon>
        <taxon>Haloferacaceae</taxon>
    </lineage>
</organism>
<dbReference type="AlphaFoldDB" id="A0A1I4GGC7"/>